<dbReference type="GO" id="GO:0004642">
    <property type="term" value="F:phosphoribosylformylglycinamidine synthase activity"/>
    <property type="evidence" value="ECO:0007669"/>
    <property type="project" value="InterPro"/>
</dbReference>
<dbReference type="GO" id="GO:0016787">
    <property type="term" value="F:hydrolase activity"/>
    <property type="evidence" value="ECO:0007669"/>
    <property type="project" value="UniProtKB-KW"/>
</dbReference>
<dbReference type="PANTHER" id="PTHR47552:SF1">
    <property type="entry name" value="PHOSPHORIBOSYLFORMYLGLYCINAMIDINE SYNTHASE SUBUNIT PURQ"/>
    <property type="match status" value="1"/>
</dbReference>
<dbReference type="Pfam" id="PF13507">
    <property type="entry name" value="GATase_5"/>
    <property type="match status" value="1"/>
</dbReference>
<dbReference type="EMBL" id="CAEZWB010000014">
    <property type="protein sequence ID" value="CAB4640979.1"/>
    <property type="molecule type" value="Genomic_DNA"/>
</dbReference>
<dbReference type="InterPro" id="IPR029062">
    <property type="entry name" value="Class_I_gatase-like"/>
</dbReference>
<protein>
    <submittedName>
        <fullName evidence="8">Unannotated protein</fullName>
    </submittedName>
</protein>
<proteinExistence type="predicted"/>
<evidence type="ECO:0000256" key="3">
    <source>
        <dbReference type="ARBA" id="ARBA00022741"/>
    </source>
</evidence>
<dbReference type="InterPro" id="IPR010075">
    <property type="entry name" value="PRibForGlyAmidine_synth_PurQ"/>
</dbReference>
<sequence length="243" mass="25714">MTTAPHALVIAAPGTNRHPDVMFALQQAGATASSVNLVQLAANPAVLDDAQMLVIAGGFSFADALGAGRLFALELDHIIGDGIQQFAAQGKPVIGICNGFQTLVRMGVLPGALDAALGHNELGGFQCRWVNIKPISRKCAWTQHLSDEIYCPIAHGEGRFACDDDTLAQLQSNDQVALTYSGSNPNGSLGDIAGICDETGMILGLMPHPENHVLSRQHPQFHRGRRDGLGLHLFTQGVHIANS</sequence>
<dbReference type="NCBIfam" id="TIGR01737">
    <property type="entry name" value="FGAM_synth_I"/>
    <property type="match status" value="1"/>
</dbReference>
<evidence type="ECO:0000313" key="8">
    <source>
        <dbReference type="EMBL" id="CAB4640979.1"/>
    </source>
</evidence>
<evidence type="ECO:0000256" key="2">
    <source>
        <dbReference type="ARBA" id="ARBA00022598"/>
    </source>
</evidence>
<keyword evidence="4" id="KW-0658">Purine biosynthesis</keyword>
<dbReference type="SMART" id="SM01211">
    <property type="entry name" value="GATase_5"/>
    <property type="match status" value="1"/>
</dbReference>
<organism evidence="8">
    <name type="scientific">freshwater metagenome</name>
    <dbReference type="NCBI Taxonomy" id="449393"/>
    <lineage>
        <taxon>unclassified sequences</taxon>
        <taxon>metagenomes</taxon>
        <taxon>ecological metagenomes</taxon>
    </lineage>
</organism>
<dbReference type="GO" id="GO:0005524">
    <property type="term" value="F:ATP binding"/>
    <property type="evidence" value="ECO:0007669"/>
    <property type="project" value="UniProtKB-KW"/>
</dbReference>
<name>A0A6J6JZ50_9ZZZZ</name>
<evidence type="ECO:0000256" key="6">
    <source>
        <dbReference type="ARBA" id="ARBA00022840"/>
    </source>
</evidence>
<keyword evidence="1" id="KW-0963">Cytoplasm</keyword>
<reference evidence="8" key="1">
    <citation type="submission" date="2020-05" db="EMBL/GenBank/DDBJ databases">
        <authorList>
            <person name="Chiriac C."/>
            <person name="Salcher M."/>
            <person name="Ghai R."/>
            <person name="Kavagutti S V."/>
        </authorList>
    </citation>
    <scope>NUCLEOTIDE SEQUENCE</scope>
</reference>
<dbReference type="PANTHER" id="PTHR47552">
    <property type="entry name" value="PHOSPHORIBOSYLFORMYLGLYCINAMIDINE SYNTHASE SUBUNIT PURQ"/>
    <property type="match status" value="1"/>
</dbReference>
<dbReference type="PIRSF" id="PIRSF001586">
    <property type="entry name" value="FGAM_synth_I"/>
    <property type="match status" value="1"/>
</dbReference>
<keyword evidence="3" id="KW-0547">Nucleotide-binding</keyword>
<evidence type="ECO:0000256" key="4">
    <source>
        <dbReference type="ARBA" id="ARBA00022755"/>
    </source>
</evidence>
<evidence type="ECO:0000256" key="7">
    <source>
        <dbReference type="ARBA" id="ARBA00022962"/>
    </source>
</evidence>
<dbReference type="Gene3D" id="3.40.50.880">
    <property type="match status" value="1"/>
</dbReference>
<keyword evidence="6" id="KW-0067">ATP-binding</keyword>
<dbReference type="SUPFAM" id="SSF52317">
    <property type="entry name" value="Class I glutamine amidotransferase-like"/>
    <property type="match status" value="1"/>
</dbReference>
<dbReference type="AlphaFoldDB" id="A0A6J6JZ50"/>
<keyword evidence="5" id="KW-0378">Hydrolase</keyword>
<accession>A0A6J6JZ50</accession>
<evidence type="ECO:0000256" key="1">
    <source>
        <dbReference type="ARBA" id="ARBA00022490"/>
    </source>
</evidence>
<dbReference type="PROSITE" id="PS51273">
    <property type="entry name" value="GATASE_TYPE_1"/>
    <property type="match status" value="1"/>
</dbReference>
<keyword evidence="7" id="KW-0315">Glutamine amidotransferase</keyword>
<dbReference type="GO" id="GO:0006189">
    <property type="term" value="P:'de novo' IMP biosynthetic process"/>
    <property type="evidence" value="ECO:0007669"/>
    <property type="project" value="InterPro"/>
</dbReference>
<keyword evidence="2" id="KW-0436">Ligase</keyword>
<gene>
    <name evidence="8" type="ORF">UFOPK2166_00203</name>
</gene>
<evidence type="ECO:0000256" key="5">
    <source>
        <dbReference type="ARBA" id="ARBA00022801"/>
    </source>
</evidence>